<evidence type="ECO:0000259" key="8">
    <source>
        <dbReference type="Pfam" id="PF02771"/>
    </source>
</evidence>
<evidence type="ECO:0000256" key="4">
    <source>
        <dbReference type="ARBA" id="ARBA00022827"/>
    </source>
</evidence>
<evidence type="ECO:0000256" key="3">
    <source>
        <dbReference type="ARBA" id="ARBA00022630"/>
    </source>
</evidence>
<dbReference type="GO" id="GO:0003995">
    <property type="term" value="F:acyl-CoA dehydrogenase activity"/>
    <property type="evidence" value="ECO:0007669"/>
    <property type="project" value="InterPro"/>
</dbReference>
<dbReference type="InterPro" id="IPR006091">
    <property type="entry name" value="Acyl-CoA_Oxase/DH_mid-dom"/>
</dbReference>
<accession>A0A370ID41</accession>
<dbReference type="GO" id="GO:0050660">
    <property type="term" value="F:flavin adenine dinucleotide binding"/>
    <property type="evidence" value="ECO:0007669"/>
    <property type="project" value="InterPro"/>
</dbReference>
<dbReference type="RefSeq" id="WP_067989973.1">
    <property type="nucleotide sequence ID" value="NZ_QQBC01000001.1"/>
</dbReference>
<dbReference type="InterPro" id="IPR036250">
    <property type="entry name" value="AcylCo_DH-like_C"/>
</dbReference>
<evidence type="ECO:0000313" key="9">
    <source>
        <dbReference type="EMBL" id="RDI68639.1"/>
    </source>
</evidence>
<dbReference type="PROSITE" id="PS00072">
    <property type="entry name" value="ACYL_COA_DH_1"/>
    <property type="match status" value="1"/>
</dbReference>
<evidence type="ECO:0000259" key="6">
    <source>
        <dbReference type="Pfam" id="PF00441"/>
    </source>
</evidence>
<name>A0A370ID41_9NOCA</name>
<proteinExistence type="inferred from homology"/>
<dbReference type="InterPro" id="IPR009100">
    <property type="entry name" value="AcylCoA_DH/oxidase_NM_dom_sf"/>
</dbReference>
<evidence type="ECO:0000313" key="10">
    <source>
        <dbReference type="Proteomes" id="UP000254869"/>
    </source>
</evidence>
<feature type="domain" description="Acyl-CoA dehydrogenase/oxidase N-terminal" evidence="8">
    <location>
        <begin position="29"/>
        <end position="128"/>
    </location>
</feature>
<dbReference type="Gene3D" id="1.10.540.10">
    <property type="entry name" value="Acyl-CoA dehydrogenase/oxidase, N-terminal domain"/>
    <property type="match status" value="1"/>
</dbReference>
<sequence>MSFDAGILALPFYEPRHVECAREIESWCAEHTELWDDPNAATDPDATGLRILRALGEHGWLAALDPAAGPENSAIGDCRSVCLMREALAYADDLADFAFSIQALAATPIARHGDEQQRRQYLAPMAKGILCGAFAISEPMAGSDVAAIGLRAERLDDGYVLNGAKAWIANGGIADVFCVIARTGEGPGALGLTAFLVPATTPGLTVGPRVGLIAPRSFADLEFEDCRLPLDSVLGRPGGGFVIAMEVLERFRTTVGAAALGFARRAADAALTHAKNRPMYGARQFDLQLVKAGFADAEVELNAAALLVARAAWEIDRGNPTAAKHSSIAKLYATERAQGIVDACVQIFGAAGLVSDSVPERLYRQIRSLRIYEGASEVLKMIIAGSLGSGRGRTK</sequence>
<evidence type="ECO:0000256" key="2">
    <source>
        <dbReference type="ARBA" id="ARBA00009347"/>
    </source>
</evidence>
<dbReference type="AlphaFoldDB" id="A0A370ID41"/>
<dbReference type="InterPro" id="IPR037069">
    <property type="entry name" value="AcylCoA_DH/ox_N_sf"/>
</dbReference>
<dbReference type="InterPro" id="IPR009075">
    <property type="entry name" value="AcylCo_DH/oxidase_C"/>
</dbReference>
<dbReference type="Gene3D" id="2.40.110.10">
    <property type="entry name" value="Butyryl-CoA Dehydrogenase, subunit A, domain 2"/>
    <property type="match status" value="1"/>
</dbReference>
<reference evidence="9 10" key="1">
    <citation type="submission" date="2018-07" db="EMBL/GenBank/DDBJ databases">
        <title>Genomic Encyclopedia of Type Strains, Phase IV (KMG-IV): sequencing the most valuable type-strain genomes for metagenomic binning, comparative biology and taxonomic classification.</title>
        <authorList>
            <person name="Goeker M."/>
        </authorList>
    </citation>
    <scope>NUCLEOTIDE SEQUENCE [LARGE SCALE GENOMIC DNA]</scope>
    <source>
        <strain evidence="9 10">DSM 44290</strain>
    </source>
</reference>
<feature type="domain" description="Acyl-CoA dehydrogenase/oxidase C-terminal" evidence="6">
    <location>
        <begin position="238"/>
        <end position="386"/>
    </location>
</feature>
<keyword evidence="5" id="KW-0560">Oxidoreductase</keyword>
<dbReference type="InterPro" id="IPR006089">
    <property type="entry name" value="Acyl-CoA_DH_CS"/>
</dbReference>
<dbReference type="Proteomes" id="UP000254869">
    <property type="component" value="Unassembled WGS sequence"/>
</dbReference>
<comment type="cofactor">
    <cofactor evidence="1 5">
        <name>FAD</name>
        <dbReference type="ChEBI" id="CHEBI:57692"/>
    </cofactor>
</comment>
<gene>
    <name evidence="9" type="ORF">DFR76_101174</name>
</gene>
<dbReference type="SUPFAM" id="SSF56645">
    <property type="entry name" value="Acyl-CoA dehydrogenase NM domain-like"/>
    <property type="match status" value="1"/>
</dbReference>
<comment type="caution">
    <text evidence="9">The sequence shown here is derived from an EMBL/GenBank/DDBJ whole genome shotgun (WGS) entry which is preliminary data.</text>
</comment>
<evidence type="ECO:0000256" key="5">
    <source>
        <dbReference type="RuleBase" id="RU362125"/>
    </source>
</evidence>
<dbReference type="SUPFAM" id="SSF47203">
    <property type="entry name" value="Acyl-CoA dehydrogenase C-terminal domain-like"/>
    <property type="match status" value="1"/>
</dbReference>
<dbReference type="Pfam" id="PF02770">
    <property type="entry name" value="Acyl-CoA_dh_M"/>
    <property type="match status" value="1"/>
</dbReference>
<dbReference type="EMBL" id="QQBC01000001">
    <property type="protein sequence ID" value="RDI68639.1"/>
    <property type="molecule type" value="Genomic_DNA"/>
</dbReference>
<dbReference type="Pfam" id="PF02771">
    <property type="entry name" value="Acyl-CoA_dh_N"/>
    <property type="match status" value="1"/>
</dbReference>
<dbReference type="Gene3D" id="1.20.140.10">
    <property type="entry name" value="Butyryl-CoA Dehydrogenase, subunit A, domain 3"/>
    <property type="match status" value="1"/>
</dbReference>
<evidence type="ECO:0000256" key="1">
    <source>
        <dbReference type="ARBA" id="ARBA00001974"/>
    </source>
</evidence>
<dbReference type="STRING" id="1210086.GCA_001613105_00023"/>
<dbReference type="PANTHER" id="PTHR43884:SF22">
    <property type="entry name" value="BLR3437 PROTEIN"/>
    <property type="match status" value="1"/>
</dbReference>
<dbReference type="Pfam" id="PF00441">
    <property type="entry name" value="Acyl-CoA_dh_1"/>
    <property type="match status" value="1"/>
</dbReference>
<dbReference type="InterPro" id="IPR013786">
    <property type="entry name" value="AcylCoA_DH/ox_N"/>
</dbReference>
<keyword evidence="10" id="KW-1185">Reference proteome</keyword>
<dbReference type="PANTHER" id="PTHR43884">
    <property type="entry name" value="ACYL-COA DEHYDROGENASE"/>
    <property type="match status" value="1"/>
</dbReference>
<keyword evidence="4 5" id="KW-0274">FAD</keyword>
<protein>
    <submittedName>
        <fullName evidence="9">Acyl-CoA dehydrogenase</fullName>
    </submittedName>
</protein>
<feature type="domain" description="Acyl-CoA oxidase/dehydrogenase middle" evidence="7">
    <location>
        <begin position="133"/>
        <end position="226"/>
    </location>
</feature>
<dbReference type="InterPro" id="IPR046373">
    <property type="entry name" value="Acyl-CoA_Oxase/DH_mid-dom_sf"/>
</dbReference>
<organism evidence="9 10">
    <name type="scientific">Nocardia pseudobrasiliensis</name>
    <dbReference type="NCBI Taxonomy" id="45979"/>
    <lineage>
        <taxon>Bacteria</taxon>
        <taxon>Bacillati</taxon>
        <taxon>Actinomycetota</taxon>
        <taxon>Actinomycetes</taxon>
        <taxon>Mycobacteriales</taxon>
        <taxon>Nocardiaceae</taxon>
        <taxon>Nocardia</taxon>
    </lineage>
</organism>
<keyword evidence="3 5" id="KW-0285">Flavoprotein</keyword>
<comment type="similarity">
    <text evidence="2 5">Belongs to the acyl-CoA dehydrogenase family.</text>
</comment>
<evidence type="ECO:0000259" key="7">
    <source>
        <dbReference type="Pfam" id="PF02770"/>
    </source>
</evidence>